<reference evidence="1 2" key="1">
    <citation type="submission" date="2020-08" db="EMBL/GenBank/DDBJ databases">
        <title>Sequencing the genomes of 1000 actinobacteria strains.</title>
        <authorList>
            <person name="Klenk H.-P."/>
        </authorList>
    </citation>
    <scope>NUCLEOTIDE SEQUENCE [LARGE SCALE GENOMIC DNA]</scope>
    <source>
        <strain evidence="1 2">DSM 43851</strain>
    </source>
</reference>
<gene>
    <name evidence="1" type="ORF">BJ998_008174</name>
</gene>
<comment type="caution">
    <text evidence="1">The sequence shown here is derived from an EMBL/GenBank/DDBJ whole genome shotgun (WGS) entry which is preliminary data.</text>
</comment>
<evidence type="ECO:0000313" key="1">
    <source>
        <dbReference type="EMBL" id="MBB5896915.1"/>
    </source>
</evidence>
<proteinExistence type="predicted"/>
<keyword evidence="2" id="KW-1185">Reference proteome</keyword>
<dbReference type="InterPro" id="IPR034660">
    <property type="entry name" value="DinB/YfiT-like"/>
</dbReference>
<sequence>MSDSSLTVTADDVESVVRLAVETLAGAGDVDWEAKAGQLEWSCWETAEHIADNLFFYAAHLGPKAPSTERAVPFAWAQHRPGGPGLIIFADRKAGPAGLVQVVEACGALLVAMVRTTPPDVRAYHDTGVLDTAGFAAMAVAETLLHMHDVAEGLGLEWTPPAHVCGRVLARFVPDAPTDTDRWATLLWATGRAELPGRPRLTEWQWHNS</sequence>
<dbReference type="AlphaFoldDB" id="A0A7W9NLD4"/>
<evidence type="ECO:0000313" key="2">
    <source>
        <dbReference type="Proteomes" id="UP000585638"/>
    </source>
</evidence>
<organism evidence="1 2">
    <name type="scientific">Kutzneria kofuensis</name>
    <dbReference type="NCBI Taxonomy" id="103725"/>
    <lineage>
        <taxon>Bacteria</taxon>
        <taxon>Bacillati</taxon>
        <taxon>Actinomycetota</taxon>
        <taxon>Actinomycetes</taxon>
        <taxon>Pseudonocardiales</taxon>
        <taxon>Pseudonocardiaceae</taxon>
        <taxon>Kutzneria</taxon>
    </lineage>
</organism>
<dbReference type="SUPFAM" id="SSF109854">
    <property type="entry name" value="DinB/YfiT-like putative metalloenzymes"/>
    <property type="match status" value="1"/>
</dbReference>
<name>A0A7W9NLD4_9PSEU</name>
<dbReference type="Proteomes" id="UP000585638">
    <property type="component" value="Unassembled WGS sequence"/>
</dbReference>
<accession>A0A7W9NLD4</accession>
<dbReference type="RefSeq" id="WP_184869400.1">
    <property type="nucleotide sequence ID" value="NZ_BAAAWY010000095.1"/>
</dbReference>
<evidence type="ECO:0008006" key="3">
    <source>
        <dbReference type="Google" id="ProtNLM"/>
    </source>
</evidence>
<protein>
    <recommendedName>
        <fullName evidence="3">Mycothiol maleylpyruvate isomerase-like protein</fullName>
    </recommendedName>
</protein>
<dbReference type="EMBL" id="JACHIR010000002">
    <property type="protein sequence ID" value="MBB5896915.1"/>
    <property type="molecule type" value="Genomic_DNA"/>
</dbReference>